<evidence type="ECO:0000313" key="3">
    <source>
        <dbReference type="EMBL" id="MBB4886098.1"/>
    </source>
</evidence>
<keyword evidence="2" id="KW-1133">Transmembrane helix</keyword>
<feature type="transmembrane region" description="Helical" evidence="2">
    <location>
        <begin position="53"/>
        <end position="80"/>
    </location>
</feature>
<keyword evidence="2" id="KW-0472">Membrane</keyword>
<evidence type="ECO:0000256" key="2">
    <source>
        <dbReference type="SAM" id="Phobius"/>
    </source>
</evidence>
<feature type="region of interest" description="Disordered" evidence="1">
    <location>
        <begin position="1"/>
        <end position="44"/>
    </location>
</feature>
<evidence type="ECO:0000256" key="1">
    <source>
        <dbReference type="SAM" id="MobiDB-lite"/>
    </source>
</evidence>
<dbReference type="Proteomes" id="UP000556436">
    <property type="component" value="Unassembled WGS sequence"/>
</dbReference>
<accession>A0A7W7PEG2</accession>
<dbReference type="EMBL" id="JACHJG010000003">
    <property type="protein sequence ID" value="MBB4886098.1"/>
    <property type="molecule type" value="Genomic_DNA"/>
</dbReference>
<name>A0A7W7PEG2_STRNE</name>
<evidence type="ECO:0000313" key="4">
    <source>
        <dbReference type="Proteomes" id="UP000556436"/>
    </source>
</evidence>
<reference evidence="3 4" key="1">
    <citation type="submission" date="2020-08" db="EMBL/GenBank/DDBJ databases">
        <title>Genomic Encyclopedia of Type Strains, Phase III (KMG-III): the genomes of soil and plant-associated and newly described type strains.</title>
        <authorList>
            <person name="Whitman W."/>
        </authorList>
    </citation>
    <scope>NUCLEOTIDE SEQUENCE [LARGE SCALE GENOMIC DNA]</scope>
    <source>
        <strain evidence="3 4">CECT 3265</strain>
    </source>
</reference>
<dbReference type="AlphaFoldDB" id="A0A7W7PEG2"/>
<keyword evidence="2" id="KW-0812">Transmembrane</keyword>
<protein>
    <submittedName>
        <fullName evidence="3">Flp pilus assembly pilin Flp</fullName>
    </submittedName>
</protein>
<keyword evidence="4" id="KW-1185">Reference proteome</keyword>
<comment type="caution">
    <text evidence="3">The sequence shown here is derived from an EMBL/GenBank/DDBJ whole genome shotgun (WGS) entry which is preliminary data.</text>
</comment>
<organism evidence="3 4">
    <name type="scientific">Streptomyces netropsis</name>
    <name type="common">Streptoverticillium netropsis</name>
    <dbReference type="NCBI Taxonomy" id="55404"/>
    <lineage>
        <taxon>Bacteria</taxon>
        <taxon>Bacillati</taxon>
        <taxon>Actinomycetota</taxon>
        <taxon>Actinomycetes</taxon>
        <taxon>Kitasatosporales</taxon>
        <taxon>Streptomycetaceae</taxon>
        <taxon>Streptomyces</taxon>
    </lineage>
</organism>
<gene>
    <name evidence="3" type="ORF">FHS38_002127</name>
</gene>
<sequence>MGKRFWEDGLGHRPGDVRNDDRDTSRRAGLRGARDHGRVGDRDADRGQTSIEYLGIIAVVVAIILVLTTTDFGTMIATAITNQISQITG</sequence>
<proteinExistence type="predicted"/>